<evidence type="ECO:0000313" key="3">
    <source>
        <dbReference type="WBParaSite" id="PSAMB.scaffold9149size5296.g32155.t1"/>
    </source>
</evidence>
<keyword evidence="2" id="KW-1185">Reference proteome</keyword>
<proteinExistence type="predicted"/>
<evidence type="ECO:0000313" key="2">
    <source>
        <dbReference type="Proteomes" id="UP000887566"/>
    </source>
</evidence>
<feature type="compositionally biased region" description="Acidic residues" evidence="1">
    <location>
        <begin position="36"/>
        <end position="55"/>
    </location>
</feature>
<accession>A0A914XMC9</accession>
<sequence length="171" mass="19272">MAYGAGDDELILDITDLDEELDGIEDVLDAETPPLEVEEEDENEEEIEEEIEEEKEEGKELPAPQVMTNELMAIREVSVVSMGVLPPPADPKHILPWRLTHYEPAYFMARPPLIDCGQGVVPQVPPPLAMELLVQRLEQAEQLVEQISPRSIYASDTQYMVVLQLYGTMLK</sequence>
<protein>
    <submittedName>
        <fullName evidence="3">Male-enhanced antigen 1</fullName>
    </submittedName>
</protein>
<reference evidence="3" key="1">
    <citation type="submission" date="2022-11" db="UniProtKB">
        <authorList>
            <consortium name="WormBaseParasite"/>
        </authorList>
    </citation>
    <scope>IDENTIFICATION</scope>
</reference>
<dbReference type="WBParaSite" id="PSAMB.scaffold9149size5296.g32155.t1">
    <property type="protein sequence ID" value="PSAMB.scaffold9149size5296.g32155.t1"/>
    <property type="gene ID" value="PSAMB.scaffold9149size5296.g32155"/>
</dbReference>
<dbReference type="Proteomes" id="UP000887566">
    <property type="component" value="Unplaced"/>
</dbReference>
<feature type="region of interest" description="Disordered" evidence="1">
    <location>
        <begin position="29"/>
        <end position="61"/>
    </location>
</feature>
<organism evidence="2 3">
    <name type="scientific">Plectus sambesii</name>
    <dbReference type="NCBI Taxonomy" id="2011161"/>
    <lineage>
        <taxon>Eukaryota</taxon>
        <taxon>Metazoa</taxon>
        <taxon>Ecdysozoa</taxon>
        <taxon>Nematoda</taxon>
        <taxon>Chromadorea</taxon>
        <taxon>Plectida</taxon>
        <taxon>Plectina</taxon>
        <taxon>Plectoidea</taxon>
        <taxon>Plectidae</taxon>
        <taxon>Plectus</taxon>
    </lineage>
</organism>
<name>A0A914XMC9_9BILA</name>
<evidence type="ECO:0000256" key="1">
    <source>
        <dbReference type="SAM" id="MobiDB-lite"/>
    </source>
</evidence>
<dbReference type="AlphaFoldDB" id="A0A914XMC9"/>